<accession>D2SB60</accession>
<proteinExistence type="predicted"/>
<feature type="transmembrane region" description="Helical" evidence="2">
    <location>
        <begin position="56"/>
        <end position="75"/>
    </location>
</feature>
<keyword evidence="2" id="KW-0472">Membrane</keyword>
<evidence type="ECO:0000256" key="2">
    <source>
        <dbReference type="SAM" id="Phobius"/>
    </source>
</evidence>
<gene>
    <name evidence="3" type="ordered locus">Gobs_1267</name>
</gene>
<evidence type="ECO:0000313" key="4">
    <source>
        <dbReference type="Proteomes" id="UP000001382"/>
    </source>
</evidence>
<dbReference type="Proteomes" id="UP000001382">
    <property type="component" value="Chromosome"/>
</dbReference>
<feature type="region of interest" description="Disordered" evidence="1">
    <location>
        <begin position="1"/>
        <end position="20"/>
    </location>
</feature>
<keyword evidence="2" id="KW-1133">Transmembrane helix</keyword>
<organism evidence="3 4">
    <name type="scientific">Geodermatophilus obscurus (strain ATCC 25078 / DSM 43160 / JCM 3152 / CCUG 61914 / KCC A-0152 / KCTC 9177 / NBRC 13315 / NRRL B-3577 / G-20)</name>
    <dbReference type="NCBI Taxonomy" id="526225"/>
    <lineage>
        <taxon>Bacteria</taxon>
        <taxon>Bacillati</taxon>
        <taxon>Actinomycetota</taxon>
        <taxon>Actinomycetes</taxon>
        <taxon>Geodermatophilales</taxon>
        <taxon>Geodermatophilaceae</taxon>
        <taxon>Geodermatophilus</taxon>
    </lineage>
</organism>
<feature type="transmembrane region" description="Helical" evidence="2">
    <location>
        <begin position="119"/>
        <end position="139"/>
    </location>
</feature>
<dbReference type="STRING" id="526225.Gobs_1267"/>
<keyword evidence="4" id="KW-1185">Reference proteome</keyword>
<feature type="transmembrane region" description="Helical" evidence="2">
    <location>
        <begin position="145"/>
        <end position="163"/>
    </location>
</feature>
<dbReference type="HOGENOM" id="CLU_1452504_0_0_11"/>
<evidence type="ECO:0000313" key="3">
    <source>
        <dbReference type="EMBL" id="ADB74008.1"/>
    </source>
</evidence>
<dbReference type="EMBL" id="CP001867">
    <property type="protein sequence ID" value="ADB74008.1"/>
    <property type="molecule type" value="Genomic_DNA"/>
</dbReference>
<keyword evidence="2" id="KW-0812">Transmembrane</keyword>
<reference evidence="4" key="2">
    <citation type="submission" date="2010-01" db="EMBL/GenBank/DDBJ databases">
        <title>The complete genome of Geodermatophilus obscurus DSM 43160.</title>
        <authorList>
            <consortium name="US DOE Joint Genome Institute (JGI-PGF)"/>
            <person name="Lucas S."/>
            <person name="Copeland A."/>
            <person name="Lapidus A."/>
            <person name="Glavina del Rio T."/>
            <person name="Dalin E."/>
            <person name="Tice H."/>
            <person name="Bruce D."/>
            <person name="Goodwin L."/>
            <person name="Pitluck S."/>
            <person name="Kyrpides N."/>
            <person name="Mavromatis K."/>
            <person name="Ivanova N."/>
            <person name="Munk A.C."/>
            <person name="Brettin T."/>
            <person name="Detter J.C."/>
            <person name="Han C."/>
            <person name="Larimer F."/>
            <person name="Land M."/>
            <person name="Hauser L."/>
            <person name="Markowitz V."/>
            <person name="Cheng J.-F."/>
            <person name="Hugenholtz P."/>
            <person name="Woyke T."/>
            <person name="Wu D."/>
            <person name="Jando M."/>
            <person name="Schneider S."/>
            <person name="Klenk H.-P."/>
            <person name="Eisen J.A."/>
        </authorList>
    </citation>
    <scope>NUCLEOTIDE SEQUENCE [LARGE SCALE GENOMIC DNA]</scope>
    <source>
        <strain evidence="4">ATCC 25078 / DSM 43160 / JCM 3152 / KCC A-0152 / KCTC 9177 / NBRC 13315 / NRRL B-3577 / G-20</strain>
    </source>
</reference>
<dbReference type="AlphaFoldDB" id="D2SB60"/>
<protein>
    <submittedName>
        <fullName evidence="3">Uncharacterized protein</fullName>
    </submittedName>
</protein>
<sequence length="186" mass="19462">MRRAVIGQADGVPTPGDRSWTPGDLWSAAFGGAFFGPGMQAADVLVAGEAWSWAEAALRSAFFGICMALAAMAYLRFSARVRERAAVERAVSAGALPWDAGAEWVGRLAAERRRLRSDLVGAPLVSAGVAVLVAAAALQPEGPGGWGWLYAVGLVLTGGLLAVRGRRRLQTADRLLAGLEERPAHA</sequence>
<evidence type="ECO:0000256" key="1">
    <source>
        <dbReference type="SAM" id="MobiDB-lite"/>
    </source>
</evidence>
<dbReference type="KEGG" id="gob:Gobs_1267"/>
<reference evidence="3 4" key="1">
    <citation type="journal article" date="2010" name="Stand. Genomic Sci.">
        <title>Complete genome sequence of Geodermatophilus obscurus type strain (G-20).</title>
        <authorList>
            <person name="Ivanova N."/>
            <person name="Sikorski J."/>
            <person name="Jando M."/>
            <person name="Munk C."/>
            <person name="Lapidus A."/>
            <person name="Glavina Del Rio T."/>
            <person name="Copeland A."/>
            <person name="Tice H."/>
            <person name="Cheng J.-F."/>
            <person name="Lucas S."/>
            <person name="Chen F."/>
            <person name="Nolan M."/>
            <person name="Bruce D."/>
            <person name="Goodwin L."/>
            <person name="Pitluck S."/>
            <person name="Mavromatis K."/>
            <person name="Mikhailova N."/>
            <person name="Pati A."/>
            <person name="Chen A."/>
            <person name="Palaniappan K."/>
            <person name="Land M."/>
            <person name="Hauser L."/>
            <person name="Chang Y.-J."/>
            <person name="Jeffries C.D."/>
            <person name="Meincke L."/>
            <person name="Brettin T."/>
            <person name="Detter J.C."/>
            <person name="Detter J.C."/>
            <person name="Rohde M."/>
            <person name="Goeker M."/>
            <person name="Bristow J."/>
            <person name="Eisen J.A."/>
            <person name="Markowitz V."/>
            <person name="Hugenholtz P."/>
            <person name="Kyrpides N.C."/>
            <person name="Klenk H.-P."/>
        </authorList>
    </citation>
    <scope>NUCLEOTIDE SEQUENCE [LARGE SCALE GENOMIC DNA]</scope>
    <source>
        <strain evidence="4">ATCC 25078 / DSM 43160 / JCM 3152 / KCC A-0152 / KCTC 9177 / NBRC 13315 / NRRL B-3577 / G-20</strain>
    </source>
</reference>
<name>D2SB60_GEOOG</name>